<dbReference type="AlphaFoldDB" id="A0A6B0UDJ5"/>
<dbReference type="EMBL" id="GIFC01005314">
    <property type="protein sequence ID" value="MXU87397.1"/>
    <property type="molecule type" value="Transcribed_RNA"/>
</dbReference>
<name>A0A6B0UDJ5_IXORI</name>
<proteinExistence type="predicted"/>
<feature type="signal peptide" evidence="1">
    <location>
        <begin position="1"/>
        <end position="22"/>
    </location>
</feature>
<protein>
    <submittedName>
        <fullName evidence="2">Putative secreted protein</fullName>
    </submittedName>
</protein>
<evidence type="ECO:0000256" key="1">
    <source>
        <dbReference type="SAM" id="SignalP"/>
    </source>
</evidence>
<keyword evidence="1" id="KW-0732">Signal</keyword>
<reference evidence="2" key="1">
    <citation type="submission" date="2019-12" db="EMBL/GenBank/DDBJ databases">
        <title>An insight into the sialome of adult female Ixodes ricinus ticks feeding for 6 days.</title>
        <authorList>
            <person name="Perner J."/>
            <person name="Ribeiro J.M.C."/>
        </authorList>
    </citation>
    <scope>NUCLEOTIDE SEQUENCE</scope>
    <source>
        <strain evidence="2">Semi-engorged</strain>
        <tissue evidence="2">Salivary glands</tissue>
    </source>
</reference>
<accession>A0A6B0UDJ5</accession>
<evidence type="ECO:0000313" key="2">
    <source>
        <dbReference type="EMBL" id="MXU87397.1"/>
    </source>
</evidence>
<sequence>MCLRQLWFCWFLFRGAVFTVVCEQCSSSVHTGHTSDVTFECSATIPGKQARWVPLLASARWCIASEANDLASLQTFQKDVRAARGSSGVGHAAGAW</sequence>
<feature type="chain" id="PRO_5025364019" evidence="1">
    <location>
        <begin position="23"/>
        <end position="96"/>
    </location>
</feature>
<organism evidence="2">
    <name type="scientific">Ixodes ricinus</name>
    <name type="common">Common tick</name>
    <name type="synonym">Acarus ricinus</name>
    <dbReference type="NCBI Taxonomy" id="34613"/>
    <lineage>
        <taxon>Eukaryota</taxon>
        <taxon>Metazoa</taxon>
        <taxon>Ecdysozoa</taxon>
        <taxon>Arthropoda</taxon>
        <taxon>Chelicerata</taxon>
        <taxon>Arachnida</taxon>
        <taxon>Acari</taxon>
        <taxon>Parasitiformes</taxon>
        <taxon>Ixodida</taxon>
        <taxon>Ixodoidea</taxon>
        <taxon>Ixodidae</taxon>
        <taxon>Ixodinae</taxon>
        <taxon>Ixodes</taxon>
    </lineage>
</organism>